<dbReference type="PROSITE" id="PS50011">
    <property type="entry name" value="PROTEIN_KINASE_DOM"/>
    <property type="match status" value="1"/>
</dbReference>
<keyword evidence="4" id="KW-0808">Transferase</keyword>
<dbReference type="VEuPathDB" id="TrichDB:TVAG_120800"/>
<keyword evidence="7" id="KW-0067">ATP-binding</keyword>
<reference evidence="12" key="1">
    <citation type="submission" date="2006-10" db="EMBL/GenBank/DDBJ databases">
        <authorList>
            <person name="Amadeo P."/>
            <person name="Zhao Q."/>
            <person name="Wortman J."/>
            <person name="Fraser-Liggett C."/>
            <person name="Carlton J."/>
        </authorList>
    </citation>
    <scope>NUCLEOTIDE SEQUENCE</scope>
    <source>
        <strain evidence="12">G3</strain>
    </source>
</reference>
<dbReference type="Gene3D" id="1.20.5.190">
    <property type="match status" value="1"/>
</dbReference>
<feature type="domain" description="Protein kinase" evidence="11">
    <location>
        <begin position="824"/>
        <end position="1231"/>
    </location>
</feature>
<dbReference type="EC" id="2.7.11.1" evidence="2"/>
<evidence type="ECO:0000256" key="5">
    <source>
        <dbReference type="ARBA" id="ARBA00022741"/>
    </source>
</evidence>
<feature type="region of interest" description="Disordered" evidence="10">
    <location>
        <begin position="99"/>
        <end position="165"/>
    </location>
</feature>
<dbReference type="RefSeq" id="XP_001276990.1">
    <property type="nucleotide sequence ID" value="XM_001276989.1"/>
</dbReference>
<dbReference type="KEGG" id="tva:4720708"/>
<keyword evidence="5" id="KW-0547">Nucleotide-binding</keyword>
<dbReference type="PANTHER" id="PTHR22984:SF25">
    <property type="entry name" value="PROTEIN KINASE DOMAIN-CONTAINING PROTEIN"/>
    <property type="match status" value="1"/>
</dbReference>
<dbReference type="Gene3D" id="1.10.510.10">
    <property type="entry name" value="Transferase(Phosphotransferase) domain 1"/>
    <property type="match status" value="1"/>
</dbReference>
<protein>
    <recommendedName>
        <fullName evidence="2">non-specific serine/threonine protein kinase</fullName>
        <ecNumber evidence="2">2.7.11.1</ecNumber>
    </recommendedName>
</protein>
<dbReference type="InParanoid" id="A2D7M5"/>
<reference evidence="12" key="2">
    <citation type="journal article" date="2007" name="Science">
        <title>Draft genome sequence of the sexually transmitted pathogen Trichomonas vaginalis.</title>
        <authorList>
            <person name="Carlton J.M."/>
            <person name="Hirt R.P."/>
            <person name="Silva J.C."/>
            <person name="Delcher A.L."/>
            <person name="Schatz M."/>
            <person name="Zhao Q."/>
            <person name="Wortman J.R."/>
            <person name="Bidwell S.L."/>
            <person name="Alsmark U.C.M."/>
            <person name="Besteiro S."/>
            <person name="Sicheritz-Ponten T."/>
            <person name="Noel C.J."/>
            <person name="Dacks J.B."/>
            <person name="Foster P.G."/>
            <person name="Simillion C."/>
            <person name="Van de Peer Y."/>
            <person name="Miranda-Saavedra D."/>
            <person name="Barton G.J."/>
            <person name="Westrop G.D."/>
            <person name="Mueller S."/>
            <person name="Dessi D."/>
            <person name="Fiori P.L."/>
            <person name="Ren Q."/>
            <person name="Paulsen I."/>
            <person name="Zhang H."/>
            <person name="Bastida-Corcuera F.D."/>
            <person name="Simoes-Barbosa A."/>
            <person name="Brown M.T."/>
            <person name="Hayes R.D."/>
            <person name="Mukherjee M."/>
            <person name="Okumura C.Y."/>
            <person name="Schneider R."/>
            <person name="Smith A.J."/>
            <person name="Vanacova S."/>
            <person name="Villalvazo M."/>
            <person name="Haas B.J."/>
            <person name="Pertea M."/>
            <person name="Feldblyum T.V."/>
            <person name="Utterback T.R."/>
            <person name="Shu C.L."/>
            <person name="Osoegawa K."/>
            <person name="de Jong P.J."/>
            <person name="Hrdy I."/>
            <person name="Horvathova L."/>
            <person name="Zubacova Z."/>
            <person name="Dolezal P."/>
            <person name="Malik S.B."/>
            <person name="Logsdon J.M. Jr."/>
            <person name="Henze K."/>
            <person name="Gupta A."/>
            <person name="Wang C.C."/>
            <person name="Dunne R.L."/>
            <person name="Upcroft J.A."/>
            <person name="Upcroft P."/>
            <person name="White O."/>
            <person name="Salzberg S.L."/>
            <person name="Tang P."/>
            <person name="Chiu C.-H."/>
            <person name="Lee Y.-S."/>
            <person name="Embley T.M."/>
            <person name="Coombs G.H."/>
            <person name="Mottram J.C."/>
            <person name="Tachezy J."/>
            <person name="Fraser-Liggett C.M."/>
            <person name="Johnson P.J."/>
        </authorList>
    </citation>
    <scope>NUCLEOTIDE SEQUENCE [LARGE SCALE GENOMIC DNA]</scope>
    <source>
        <strain evidence="12">G3</strain>
    </source>
</reference>
<comment type="catalytic activity">
    <reaction evidence="9">
        <text>L-seryl-[protein] + ATP = O-phospho-L-seryl-[protein] + ADP + H(+)</text>
        <dbReference type="Rhea" id="RHEA:17989"/>
        <dbReference type="Rhea" id="RHEA-COMP:9863"/>
        <dbReference type="Rhea" id="RHEA-COMP:11604"/>
        <dbReference type="ChEBI" id="CHEBI:15378"/>
        <dbReference type="ChEBI" id="CHEBI:29999"/>
        <dbReference type="ChEBI" id="CHEBI:30616"/>
        <dbReference type="ChEBI" id="CHEBI:83421"/>
        <dbReference type="ChEBI" id="CHEBI:456216"/>
        <dbReference type="EC" id="2.7.11.1"/>
    </reaction>
</comment>
<comment type="catalytic activity">
    <reaction evidence="8">
        <text>L-threonyl-[protein] + ATP = O-phospho-L-threonyl-[protein] + ADP + H(+)</text>
        <dbReference type="Rhea" id="RHEA:46608"/>
        <dbReference type="Rhea" id="RHEA-COMP:11060"/>
        <dbReference type="Rhea" id="RHEA-COMP:11605"/>
        <dbReference type="ChEBI" id="CHEBI:15378"/>
        <dbReference type="ChEBI" id="CHEBI:30013"/>
        <dbReference type="ChEBI" id="CHEBI:30616"/>
        <dbReference type="ChEBI" id="CHEBI:61977"/>
        <dbReference type="ChEBI" id="CHEBI:456216"/>
        <dbReference type="EC" id="2.7.11.1"/>
    </reaction>
</comment>
<dbReference type="PANTHER" id="PTHR22984">
    <property type="entry name" value="SERINE/THREONINE-PROTEIN KINASE PIM"/>
    <property type="match status" value="1"/>
</dbReference>
<evidence type="ECO:0000256" key="3">
    <source>
        <dbReference type="ARBA" id="ARBA00022527"/>
    </source>
</evidence>
<evidence type="ECO:0000256" key="10">
    <source>
        <dbReference type="SAM" id="MobiDB-lite"/>
    </source>
</evidence>
<dbReference type="PROSITE" id="PS50096">
    <property type="entry name" value="IQ"/>
    <property type="match status" value="2"/>
</dbReference>
<gene>
    <name evidence="12" type="ORF">TVAG_120800</name>
</gene>
<evidence type="ECO:0000256" key="4">
    <source>
        <dbReference type="ARBA" id="ARBA00022679"/>
    </source>
</evidence>
<evidence type="ECO:0000256" key="8">
    <source>
        <dbReference type="ARBA" id="ARBA00047899"/>
    </source>
</evidence>
<dbReference type="EMBL" id="DS113177">
    <property type="protein sequence ID" value="EAY23742.1"/>
    <property type="molecule type" value="Genomic_DNA"/>
</dbReference>
<dbReference type="Proteomes" id="UP000001542">
    <property type="component" value="Unassembled WGS sequence"/>
</dbReference>
<comment type="subcellular location">
    <subcellularLocation>
        <location evidence="1">Host cell</location>
    </subcellularLocation>
</comment>
<feature type="compositionally biased region" description="Polar residues" evidence="10">
    <location>
        <begin position="129"/>
        <end position="139"/>
    </location>
</feature>
<organism evidence="12 13">
    <name type="scientific">Trichomonas vaginalis (strain ATCC PRA-98 / G3)</name>
    <dbReference type="NCBI Taxonomy" id="412133"/>
    <lineage>
        <taxon>Eukaryota</taxon>
        <taxon>Metamonada</taxon>
        <taxon>Parabasalia</taxon>
        <taxon>Trichomonadida</taxon>
        <taxon>Trichomonadidae</taxon>
        <taxon>Trichomonas</taxon>
    </lineage>
</organism>
<dbReference type="InterPro" id="IPR000048">
    <property type="entry name" value="IQ_motif_EF-hand-BS"/>
</dbReference>
<evidence type="ECO:0000256" key="6">
    <source>
        <dbReference type="ARBA" id="ARBA00022777"/>
    </source>
</evidence>
<feature type="compositionally biased region" description="Polar residues" evidence="10">
    <location>
        <begin position="147"/>
        <end position="157"/>
    </location>
</feature>
<dbReference type="SMART" id="SM00220">
    <property type="entry name" value="S_TKc"/>
    <property type="match status" value="1"/>
</dbReference>
<evidence type="ECO:0000313" key="13">
    <source>
        <dbReference type="Proteomes" id="UP000001542"/>
    </source>
</evidence>
<evidence type="ECO:0000256" key="2">
    <source>
        <dbReference type="ARBA" id="ARBA00012513"/>
    </source>
</evidence>
<dbReference type="InterPro" id="IPR000719">
    <property type="entry name" value="Prot_kinase_dom"/>
</dbReference>
<dbReference type="GO" id="GO:0004674">
    <property type="term" value="F:protein serine/threonine kinase activity"/>
    <property type="evidence" value="ECO:0000318"/>
    <property type="project" value="GO_Central"/>
</dbReference>
<evidence type="ECO:0000256" key="9">
    <source>
        <dbReference type="ARBA" id="ARBA00048679"/>
    </source>
</evidence>
<evidence type="ECO:0000259" key="11">
    <source>
        <dbReference type="PROSITE" id="PS50011"/>
    </source>
</evidence>
<evidence type="ECO:0000256" key="7">
    <source>
        <dbReference type="ARBA" id="ARBA00022840"/>
    </source>
</evidence>
<dbReference type="OrthoDB" id="291557at2759"/>
<dbReference type="SUPFAM" id="SSF56112">
    <property type="entry name" value="Protein kinase-like (PK-like)"/>
    <property type="match status" value="1"/>
</dbReference>
<evidence type="ECO:0000313" key="12">
    <source>
        <dbReference type="EMBL" id="EAY23742.1"/>
    </source>
</evidence>
<keyword evidence="13" id="KW-1185">Reference proteome</keyword>
<dbReference type="FunFam" id="1.20.5.190:FF:000084">
    <property type="entry name" value="Abnormal spindle microtubule assembly"/>
    <property type="match status" value="1"/>
</dbReference>
<dbReference type="VEuPathDB" id="TrichDB:TVAGG3_0993930"/>
<proteinExistence type="predicted"/>
<dbReference type="STRING" id="5722.A2D7M5"/>
<dbReference type="Pfam" id="PF00069">
    <property type="entry name" value="Pkinase"/>
    <property type="match status" value="1"/>
</dbReference>
<sequence length="2047" mass="235752">MDPNAKMKLAAIKIQSVFRGFMYRNNIKIGVKKNKAATVIQKCFRKFRARMIMERMKQTISMGRIQKAVSVVKKKHEIQKEINHLKKFDHILTYYPSKSLNNPEGMPKIPKTLTMSNRPKSAAQKTRKSLSSNITSSAKTSRKEVSDSNPKTRSSLVSIKPKKSRKMKTIIDLPPPWHDKDPKRVSQSQQDELMFQQKANFAWAKQELIPILMKRSDARMKLCDDLFAKNEKFKNRKVGKLFIHLIPRAQHNLPIMSPQSIERIGNTGVFAISSLKKAQYFKISGTIEDTNPFSYSISKIPLFNIVINPSNGNIFAIDCHWNLCLFEGNKVVFQRKLDVGVKIPMLENFFYFDKFGLLWINLFPQHGDLICVDPLTMETHYRVSFASASKKYNFITVCKEIIPLTLNNTTIGFAGSFRDRGLVIFSFDFVQSRNFHNSKLSKDMNLKQIGNRLYTWSSKRFIVAYELNPQIPLIEPCNFVDNQDKILALEGIVDPDILVVTSTASIKIYLTKKNEFQLNYPSNKMSSQELRFANKMLGNPQFTQSRREFSLLTIIPTTLFFKNISITKFSQKLAFLCMISVTGTVLSYVVSLESFQTPAIEFDGFDYTDKQEFAKLAVQEFSRIFPEMQQINVDYISRKSKAEYFDSKIIAGMLSLMFSESKKKFSLIDAIQGVDLRSSNKYLTPIPPKCLSVYEIFHFFMRADIVPAPLMTFSSFLIRFCPDKLKPEGVAPWYIERPLPVVTTGAYNAISDQFFTIKEVSQTIEKLNPVSTLKQLASKYVISDITQLTTKKLSASQSCLVGDQIKQLNKRIAKLSKLEDIVKHEILKRLLSNIYDRLVKQMNLNTSAETESLMLNKIRPQTSMEIPNEMKQKYVDNQDYYQTPNRNPLLEIKRHKSIYETWSTTKLFGRDSDSHNFLMKWILPRGYFDNNAVWNHFKFVSNLSNASHFVSTHVYGHKTDVINKTTHLVVTQNTRSLPLSHFLTVHSFLGSTQNRISTARIIISKILQALKRLHARNVVCRTVVPSNIFIDSANNTTQIGSIFDCQHLLPNKSSTVLPLPSDFAQPSNPFLPPEYYHKPQYEHTTKFDVWQIGVLLLYILTGNLPPSYGTELLSRLNQNDIPKRVRFTHDFNLEEPPLYPDIGFFYDWMKGATVVPPTERMYGECGEIFFVSELNNPATCLDIEYYKFAPLNCKEDQEELHKLIEVIGLCLQLDPNKRPTVQELIKFNVFASKGASPDLLEEYTAYPDPRIFVSQFFNPVLDNLTTKNFSFAIGILTALIFNDDMSEDDIAYSFPLGKKANLSVISVLFKNHFLDIIVKFVIENLSKEMSKENVAYGSSYNNDIFNDIYKFFDKFLKTVEHGQGPLMMYVNDIVQSLYELYCCNSLMKYETSFQLLESNDYYKDSCCLYIFMHNKLYNLILFAAQGSSYIANCIKKTNEHNDAYYEQFITFSNNVYSLAYSVVFGNEKQKSNTIKNIVGFWNNGQSLPIVRLFIDFKVPQKIFQCVTFDSSRNDATSFLIAASKTTLTHEGSFPHYYIQLILRNIIMKSACIIFLRDPNATDGIRQPLLECIKMFSNFNSLHDTMSLFMTDIISFVSENSSNVLFRSTIETIISKCSPKLMEAVYQSQYLQKIFNVFSIEYVPKVDLRVFAEELDINDNLELTKRLCALFYLKQSTLPSEFSNTKLPLLETTRYMIYLLQNIPIEAEMILKRQTANQENDQKGKNSRKEISFSQFSAKSILLFRFLFILFKNMMKATQNKPPNDILQFVSNKLQEEIPRSIESEHPSLYAHHCLRQISLYSILRISDNKMVNSLVGQYFNIIVKDIQALSNLTEPNMITHVTGSYSLLKSQRIEMLKNLLIFNNNASEMIQYIACKMLNNATIFEVPMWTKLRDQLMYPIRIEAEAMFRIVIHQKSDISQSFAYIIENSNFLENERKLSDMPNNEPLVSSSLRIFNTIFSRSELFTQHFLKQCSAMKDSFTSRFNPTWIDVSFLDLLPPKKQSNNGRSHKNSGFKADSWKRPITTLDGKPSALVFAPGSKPVTIIQK</sequence>
<dbReference type="GO" id="GO:0043657">
    <property type="term" value="C:host cell"/>
    <property type="evidence" value="ECO:0007669"/>
    <property type="project" value="UniProtKB-SubCell"/>
</dbReference>
<keyword evidence="6" id="KW-0418">Kinase</keyword>
<dbReference type="InterPro" id="IPR011009">
    <property type="entry name" value="Kinase-like_dom_sf"/>
</dbReference>
<keyword evidence="3" id="KW-0723">Serine/threonine-protein kinase</keyword>
<dbReference type="CDD" id="cd23767">
    <property type="entry name" value="IQCD"/>
    <property type="match status" value="2"/>
</dbReference>
<accession>A2D7M5</accession>
<name>A2D7M5_TRIV3</name>
<evidence type="ECO:0000256" key="1">
    <source>
        <dbReference type="ARBA" id="ARBA00004340"/>
    </source>
</evidence>
<dbReference type="GO" id="GO:0005737">
    <property type="term" value="C:cytoplasm"/>
    <property type="evidence" value="ECO:0000318"/>
    <property type="project" value="GO_Central"/>
</dbReference>
<dbReference type="Pfam" id="PF00612">
    <property type="entry name" value="IQ"/>
    <property type="match status" value="2"/>
</dbReference>
<dbReference type="InterPro" id="IPR051138">
    <property type="entry name" value="PIM_Ser/Thr_kinase"/>
</dbReference>
<dbReference type="GO" id="GO:0005524">
    <property type="term" value="F:ATP binding"/>
    <property type="evidence" value="ECO:0007669"/>
    <property type="project" value="UniProtKB-KW"/>
</dbReference>
<dbReference type="SMART" id="SM00015">
    <property type="entry name" value="IQ"/>
    <property type="match status" value="2"/>
</dbReference>